<dbReference type="InterPro" id="IPR029016">
    <property type="entry name" value="GAF-like_dom_sf"/>
</dbReference>
<dbReference type="InterPro" id="IPR005561">
    <property type="entry name" value="ANTAR"/>
</dbReference>
<protein>
    <submittedName>
        <fullName evidence="3">GAF and ANTAR domain-containing protein</fullName>
    </submittedName>
</protein>
<dbReference type="Pfam" id="PF01590">
    <property type="entry name" value="GAF"/>
    <property type="match status" value="1"/>
</dbReference>
<organism evidence="3 4">
    <name type="scientific">Streptomyces ortus</name>
    <dbReference type="NCBI Taxonomy" id="2867268"/>
    <lineage>
        <taxon>Bacteria</taxon>
        <taxon>Bacillati</taxon>
        <taxon>Actinomycetota</taxon>
        <taxon>Actinomycetes</taxon>
        <taxon>Kitasatosporales</taxon>
        <taxon>Streptomycetaceae</taxon>
        <taxon>Streptomyces</taxon>
    </lineage>
</organism>
<dbReference type="InterPro" id="IPR003018">
    <property type="entry name" value="GAF"/>
</dbReference>
<accession>A0ABT3VAJ1</accession>
<evidence type="ECO:0000313" key="4">
    <source>
        <dbReference type="Proteomes" id="UP001165590"/>
    </source>
</evidence>
<comment type="caution">
    <text evidence="3">The sequence shown here is derived from an EMBL/GenBank/DDBJ whole genome shotgun (WGS) entry which is preliminary data.</text>
</comment>
<proteinExistence type="predicted"/>
<dbReference type="SMART" id="SM01012">
    <property type="entry name" value="ANTAR"/>
    <property type="match status" value="1"/>
</dbReference>
<reference evidence="3" key="1">
    <citation type="journal article" date="2022" name="bioRxiv">
        <title>Discovery and biosynthetic assessment of Streptomyces ortus sp nov. isolated from a deep-sea sponge.</title>
        <authorList>
            <person name="Williams S.E."/>
        </authorList>
    </citation>
    <scope>NUCLEOTIDE SEQUENCE</scope>
    <source>
        <strain evidence="3">A15ISP2-DRY2</strain>
    </source>
</reference>
<evidence type="ECO:0000259" key="2">
    <source>
        <dbReference type="SMART" id="SM01012"/>
    </source>
</evidence>
<keyword evidence="4" id="KW-1185">Reference proteome</keyword>
<sequence length="287" mass="30223">MVADSGASESHSRRRADNAWRHAGLAQERAAREARYAERHESLAGESGDAFHDSMAAIHRRVEARHLTTARLQETFARRLTQWLADCGTSPLFMSEVARACGTGSAALTLVGSDLTQLAVAASDRPARSAQDLEYLLGIGPARDAARDGIPVSASGGAMERRWPSYGSGLTTLGISTVFAVPLKTSSGCLGALTVFDPRHTTTDLQSFAQVAEALTDTILLAPDVDPELGAEADVRAVVHQAAGALAERGKRPVADALALIKAHAFASGEPLESVAQRIMSGTLDIS</sequence>
<evidence type="ECO:0000256" key="1">
    <source>
        <dbReference type="SAM" id="MobiDB-lite"/>
    </source>
</evidence>
<feature type="domain" description="ANTAR" evidence="2">
    <location>
        <begin position="207"/>
        <end position="280"/>
    </location>
</feature>
<feature type="region of interest" description="Disordered" evidence="1">
    <location>
        <begin position="1"/>
        <end position="24"/>
    </location>
</feature>
<dbReference type="Proteomes" id="UP001165590">
    <property type="component" value="Unassembled WGS sequence"/>
</dbReference>
<dbReference type="Gene3D" id="3.30.450.40">
    <property type="match status" value="1"/>
</dbReference>
<dbReference type="RefSeq" id="WP_267029414.1">
    <property type="nucleotide sequence ID" value="NZ_JAIFZO010000002.1"/>
</dbReference>
<evidence type="ECO:0000313" key="3">
    <source>
        <dbReference type="EMBL" id="MCX4236969.1"/>
    </source>
</evidence>
<dbReference type="EMBL" id="JAIFZO010000002">
    <property type="protein sequence ID" value="MCX4236969.1"/>
    <property type="molecule type" value="Genomic_DNA"/>
</dbReference>
<dbReference type="SUPFAM" id="SSF55781">
    <property type="entry name" value="GAF domain-like"/>
    <property type="match status" value="1"/>
</dbReference>
<name>A0ABT3VAJ1_9ACTN</name>
<gene>
    <name evidence="3" type="ORF">K3769_30215</name>
</gene>